<keyword evidence="5 10" id="KW-0552">Olfaction</keyword>
<feature type="transmembrane region" description="Helical" evidence="10">
    <location>
        <begin position="36"/>
        <end position="56"/>
    </location>
</feature>
<keyword evidence="9 10" id="KW-0807">Transducer</keyword>
<evidence type="ECO:0000313" key="11">
    <source>
        <dbReference type="EMBL" id="RZB39973.1"/>
    </source>
</evidence>
<evidence type="ECO:0000256" key="7">
    <source>
        <dbReference type="ARBA" id="ARBA00023136"/>
    </source>
</evidence>
<comment type="caution">
    <text evidence="10">Lacks conserved residue(s) required for the propagation of feature annotation.</text>
</comment>
<evidence type="ECO:0000256" key="10">
    <source>
        <dbReference type="RuleBase" id="RU351113"/>
    </source>
</evidence>
<evidence type="ECO:0000256" key="9">
    <source>
        <dbReference type="ARBA" id="ARBA00023224"/>
    </source>
</evidence>
<evidence type="ECO:0000256" key="3">
    <source>
        <dbReference type="ARBA" id="ARBA00022606"/>
    </source>
</evidence>
<protein>
    <recommendedName>
        <fullName evidence="10">Odorant receptor</fullName>
    </recommendedName>
</protein>
<dbReference type="PANTHER" id="PTHR21137:SF35">
    <property type="entry name" value="ODORANT RECEPTOR 19A-RELATED"/>
    <property type="match status" value="1"/>
</dbReference>
<keyword evidence="3 10" id="KW-0716">Sensory transduction</keyword>
<dbReference type="GO" id="GO:0005549">
    <property type="term" value="F:odorant binding"/>
    <property type="evidence" value="ECO:0007669"/>
    <property type="project" value="InterPro"/>
</dbReference>
<sequence>MEDMVWKSFSINLKVMRILRLYPPEKSRGFYKVQAYIVYFLCIVLLPVLIILYILSLDEDLDLLKLNYTAIFLVETISFITKLLPFIISSHQIKKCINYFGCPYFRRMRYKDNQKKIIAECTRICRRNSLVWVIGVGVGTICYNVQPLLWEGYKLPIDLWLPYDVTAGPEIYYLTYILSSIIVSYNAFSGSIIDPLIGGLACQAAGQMEILRNNLQYLSEHVDDEISVFSDGKNTTSYSKSDIIYDEIQKCVHHHNAILNFVQEYEKSFSLVVFSQFAGSGIAIGLCCLSFSLNNHLADSIYMSRWYEYDSKSKKALFLLMERSKRPMILTAGKIIALTLETFTQTLKKSYSLLAVLKSYQ</sequence>
<dbReference type="AlphaFoldDB" id="A0A482V9U8"/>
<gene>
    <name evidence="11" type="ORF">BDFB_008550</name>
</gene>
<dbReference type="GO" id="GO:0007165">
    <property type="term" value="P:signal transduction"/>
    <property type="evidence" value="ECO:0007669"/>
    <property type="project" value="UniProtKB-KW"/>
</dbReference>
<comment type="caution">
    <text evidence="11">The sequence shown here is derived from an EMBL/GenBank/DDBJ whole genome shotgun (WGS) entry which is preliminary data.</text>
</comment>
<feature type="transmembrane region" description="Helical" evidence="10">
    <location>
        <begin position="269"/>
        <end position="293"/>
    </location>
</feature>
<dbReference type="GO" id="GO:0005886">
    <property type="term" value="C:plasma membrane"/>
    <property type="evidence" value="ECO:0007669"/>
    <property type="project" value="UniProtKB-SubCell"/>
</dbReference>
<name>A0A482V9U8_ASBVE</name>
<comment type="subcellular location">
    <subcellularLocation>
        <location evidence="1 10">Cell membrane</location>
        <topology evidence="1 10">Multi-pass membrane protein</topology>
    </subcellularLocation>
</comment>
<keyword evidence="6 10" id="KW-1133">Transmembrane helix</keyword>
<accession>A0A482V9U8</accession>
<dbReference type="GO" id="GO:0004984">
    <property type="term" value="F:olfactory receptor activity"/>
    <property type="evidence" value="ECO:0007669"/>
    <property type="project" value="InterPro"/>
</dbReference>
<comment type="similarity">
    <text evidence="10">Belongs to the insect chemoreceptor superfamily. Heteromeric odorant receptor channel (TC 1.A.69) family.</text>
</comment>
<keyword evidence="2" id="KW-1003">Cell membrane</keyword>
<feature type="transmembrane region" description="Helical" evidence="10">
    <location>
        <begin position="68"/>
        <end position="88"/>
    </location>
</feature>
<feature type="transmembrane region" description="Helical" evidence="10">
    <location>
        <begin position="130"/>
        <end position="150"/>
    </location>
</feature>
<evidence type="ECO:0000313" key="12">
    <source>
        <dbReference type="Proteomes" id="UP000292052"/>
    </source>
</evidence>
<keyword evidence="4 10" id="KW-0812">Transmembrane</keyword>
<dbReference type="PANTHER" id="PTHR21137">
    <property type="entry name" value="ODORANT RECEPTOR"/>
    <property type="match status" value="1"/>
</dbReference>
<evidence type="ECO:0000256" key="6">
    <source>
        <dbReference type="ARBA" id="ARBA00022989"/>
    </source>
</evidence>
<dbReference type="Pfam" id="PF02949">
    <property type="entry name" value="7tm_6"/>
    <property type="match status" value="2"/>
</dbReference>
<dbReference type="OrthoDB" id="6614360at2759"/>
<feature type="transmembrane region" description="Helical" evidence="10">
    <location>
        <begin position="170"/>
        <end position="188"/>
    </location>
</feature>
<evidence type="ECO:0000256" key="5">
    <source>
        <dbReference type="ARBA" id="ARBA00022725"/>
    </source>
</evidence>
<evidence type="ECO:0000256" key="1">
    <source>
        <dbReference type="ARBA" id="ARBA00004651"/>
    </source>
</evidence>
<keyword evidence="8 10" id="KW-0675">Receptor</keyword>
<proteinExistence type="inferred from homology"/>
<organism evidence="11 12">
    <name type="scientific">Asbolus verrucosus</name>
    <name type="common">Desert ironclad beetle</name>
    <dbReference type="NCBI Taxonomy" id="1661398"/>
    <lineage>
        <taxon>Eukaryota</taxon>
        <taxon>Metazoa</taxon>
        <taxon>Ecdysozoa</taxon>
        <taxon>Arthropoda</taxon>
        <taxon>Hexapoda</taxon>
        <taxon>Insecta</taxon>
        <taxon>Pterygota</taxon>
        <taxon>Neoptera</taxon>
        <taxon>Endopterygota</taxon>
        <taxon>Coleoptera</taxon>
        <taxon>Polyphaga</taxon>
        <taxon>Cucujiformia</taxon>
        <taxon>Tenebrionidae</taxon>
        <taxon>Pimeliinae</taxon>
        <taxon>Asbolus</taxon>
    </lineage>
</organism>
<dbReference type="EMBL" id="QDEB01123660">
    <property type="protein sequence ID" value="RZB39973.1"/>
    <property type="molecule type" value="Genomic_DNA"/>
</dbReference>
<keyword evidence="7 10" id="KW-0472">Membrane</keyword>
<keyword evidence="12" id="KW-1185">Reference proteome</keyword>
<reference evidence="11 12" key="1">
    <citation type="submission" date="2017-03" db="EMBL/GenBank/DDBJ databases">
        <title>Genome of the blue death feigning beetle - Asbolus verrucosus.</title>
        <authorList>
            <person name="Rider S.D."/>
        </authorList>
    </citation>
    <scope>NUCLEOTIDE SEQUENCE [LARGE SCALE GENOMIC DNA]</scope>
    <source>
        <strain evidence="11">Butters</strain>
        <tissue evidence="11">Head and leg muscle</tissue>
    </source>
</reference>
<evidence type="ECO:0000256" key="8">
    <source>
        <dbReference type="ARBA" id="ARBA00023170"/>
    </source>
</evidence>
<dbReference type="Proteomes" id="UP000292052">
    <property type="component" value="Unassembled WGS sequence"/>
</dbReference>
<evidence type="ECO:0000256" key="2">
    <source>
        <dbReference type="ARBA" id="ARBA00022475"/>
    </source>
</evidence>
<evidence type="ECO:0000256" key="4">
    <source>
        <dbReference type="ARBA" id="ARBA00022692"/>
    </source>
</evidence>
<dbReference type="InterPro" id="IPR004117">
    <property type="entry name" value="7tm6_olfct_rcpt"/>
</dbReference>